<dbReference type="InterPro" id="IPR003593">
    <property type="entry name" value="AAA+_ATPase"/>
</dbReference>
<dbReference type="Gene3D" id="3.40.50.300">
    <property type="entry name" value="P-loop containing nucleotide triphosphate hydrolases"/>
    <property type="match status" value="1"/>
</dbReference>
<dbReference type="AlphaFoldDB" id="A0A381SN50"/>
<name>A0A381SN50_9ZZZZ</name>
<dbReference type="FunFam" id="3.40.50.300:FF:000032">
    <property type="entry name" value="Export ABC transporter ATP-binding protein"/>
    <property type="match status" value="1"/>
</dbReference>
<feature type="domain" description="ABC transporter" evidence="5">
    <location>
        <begin position="2"/>
        <end position="217"/>
    </location>
</feature>
<evidence type="ECO:0000256" key="4">
    <source>
        <dbReference type="ARBA" id="ARBA00022840"/>
    </source>
</evidence>
<proteinExistence type="inferred from homology"/>
<dbReference type="GO" id="GO:0098796">
    <property type="term" value="C:membrane protein complex"/>
    <property type="evidence" value="ECO:0007669"/>
    <property type="project" value="UniProtKB-ARBA"/>
</dbReference>
<protein>
    <recommendedName>
        <fullName evidence="5">ABC transporter domain-containing protein</fullName>
    </recommendedName>
</protein>
<gene>
    <name evidence="6" type="ORF">METZ01_LOCUS57582</name>
</gene>
<evidence type="ECO:0000256" key="2">
    <source>
        <dbReference type="ARBA" id="ARBA00022448"/>
    </source>
</evidence>
<reference evidence="6" key="1">
    <citation type="submission" date="2018-05" db="EMBL/GenBank/DDBJ databases">
        <authorList>
            <person name="Lanie J.A."/>
            <person name="Ng W.-L."/>
            <person name="Kazmierczak K.M."/>
            <person name="Andrzejewski T.M."/>
            <person name="Davidsen T.M."/>
            <person name="Wayne K.J."/>
            <person name="Tettelin H."/>
            <person name="Glass J.I."/>
            <person name="Rusch D."/>
            <person name="Podicherti R."/>
            <person name="Tsui H.-C.T."/>
            <person name="Winkler M.E."/>
        </authorList>
    </citation>
    <scope>NUCLEOTIDE SEQUENCE</scope>
</reference>
<keyword evidence="2" id="KW-0813">Transport</keyword>
<organism evidence="6">
    <name type="scientific">marine metagenome</name>
    <dbReference type="NCBI Taxonomy" id="408172"/>
    <lineage>
        <taxon>unclassified sequences</taxon>
        <taxon>metagenomes</taxon>
        <taxon>ecological metagenomes</taxon>
    </lineage>
</organism>
<evidence type="ECO:0000313" key="6">
    <source>
        <dbReference type="EMBL" id="SVA04728.1"/>
    </source>
</evidence>
<evidence type="ECO:0000259" key="5">
    <source>
        <dbReference type="PROSITE" id="PS50893"/>
    </source>
</evidence>
<dbReference type="GO" id="GO:0005524">
    <property type="term" value="F:ATP binding"/>
    <property type="evidence" value="ECO:0007669"/>
    <property type="project" value="UniProtKB-KW"/>
</dbReference>
<dbReference type="PROSITE" id="PS50893">
    <property type="entry name" value="ABC_TRANSPORTER_2"/>
    <property type="match status" value="1"/>
</dbReference>
<sequence length="218" mass="24746">MLKGKNIYKSFDNLEVLKDINIEIERGKIVSIVGKSGAGKSTLLYILSTLDKATNGEVLFDNKKLDELKGDDLSNFRNKKIGFIFQFHNLLSEFTVLENVSIPALISSSDKEKIKIKAKEILKKLDLFDRLAHKPNELSGGEQQRVAIARSLINSPDIVFADEPTGNLDSENSQNFIKMIQKLNKEYNQTFVIVTHNKDFFKISDYSYTIKDGRIKLN</sequence>
<dbReference type="Pfam" id="PF00005">
    <property type="entry name" value="ABC_tran"/>
    <property type="match status" value="1"/>
</dbReference>
<dbReference type="EMBL" id="UINC01003257">
    <property type="protein sequence ID" value="SVA04728.1"/>
    <property type="molecule type" value="Genomic_DNA"/>
</dbReference>
<dbReference type="InterPro" id="IPR027417">
    <property type="entry name" value="P-loop_NTPase"/>
</dbReference>
<dbReference type="InterPro" id="IPR017911">
    <property type="entry name" value="MacB-like_ATP-bd"/>
</dbReference>
<dbReference type="GO" id="GO:0022857">
    <property type="term" value="F:transmembrane transporter activity"/>
    <property type="evidence" value="ECO:0007669"/>
    <property type="project" value="UniProtKB-ARBA"/>
</dbReference>
<keyword evidence="4" id="KW-0067">ATP-binding</keyword>
<dbReference type="InterPro" id="IPR017871">
    <property type="entry name" value="ABC_transporter-like_CS"/>
</dbReference>
<dbReference type="GO" id="GO:0016887">
    <property type="term" value="F:ATP hydrolysis activity"/>
    <property type="evidence" value="ECO:0007669"/>
    <property type="project" value="InterPro"/>
</dbReference>
<dbReference type="SUPFAM" id="SSF52540">
    <property type="entry name" value="P-loop containing nucleoside triphosphate hydrolases"/>
    <property type="match status" value="1"/>
</dbReference>
<dbReference type="PANTHER" id="PTHR42798">
    <property type="entry name" value="LIPOPROTEIN-RELEASING SYSTEM ATP-BINDING PROTEIN LOLD"/>
    <property type="match status" value="1"/>
</dbReference>
<dbReference type="InterPro" id="IPR003439">
    <property type="entry name" value="ABC_transporter-like_ATP-bd"/>
</dbReference>
<evidence type="ECO:0000256" key="3">
    <source>
        <dbReference type="ARBA" id="ARBA00022741"/>
    </source>
</evidence>
<dbReference type="SMART" id="SM00382">
    <property type="entry name" value="AAA"/>
    <property type="match status" value="1"/>
</dbReference>
<accession>A0A381SN50</accession>
<dbReference type="PANTHER" id="PTHR42798:SF7">
    <property type="entry name" value="ALPHA-D-RIBOSE 1-METHYLPHOSPHONATE 5-TRIPHOSPHATE SYNTHASE SUBUNIT PHNL"/>
    <property type="match status" value="1"/>
</dbReference>
<keyword evidence="3" id="KW-0547">Nucleotide-binding</keyword>
<comment type="similarity">
    <text evidence="1">Belongs to the ABC transporter superfamily.</text>
</comment>
<dbReference type="CDD" id="cd03255">
    <property type="entry name" value="ABC_MJ0796_LolCDE_FtsE"/>
    <property type="match status" value="1"/>
</dbReference>
<evidence type="ECO:0000256" key="1">
    <source>
        <dbReference type="ARBA" id="ARBA00005417"/>
    </source>
</evidence>
<dbReference type="PROSITE" id="PS00211">
    <property type="entry name" value="ABC_TRANSPORTER_1"/>
    <property type="match status" value="1"/>
</dbReference>